<gene>
    <name evidence="2" type="ORF">GACE_1015</name>
</gene>
<organism evidence="2 3">
    <name type="scientific">Geoglobus acetivorans</name>
    <dbReference type="NCBI Taxonomy" id="565033"/>
    <lineage>
        <taxon>Archaea</taxon>
        <taxon>Methanobacteriati</taxon>
        <taxon>Methanobacteriota</taxon>
        <taxon>Archaeoglobi</taxon>
        <taxon>Archaeoglobales</taxon>
        <taxon>Archaeoglobaceae</taxon>
        <taxon>Geoglobus</taxon>
    </lineage>
</organism>
<evidence type="ECO:0000313" key="3">
    <source>
        <dbReference type="Proteomes" id="UP000030624"/>
    </source>
</evidence>
<protein>
    <recommendedName>
        <fullName evidence="1">DED domain-containing protein</fullName>
    </recommendedName>
</protein>
<dbReference type="KEGG" id="gac:GACE_1015"/>
<dbReference type="HOGENOM" id="CLU_1665424_0_0_2"/>
<dbReference type="RefSeq" id="WP_048091698.1">
    <property type="nucleotide sequence ID" value="NZ_CP009552.1"/>
</dbReference>
<dbReference type="EMBL" id="CP009552">
    <property type="protein sequence ID" value="AIY90060.1"/>
    <property type="molecule type" value="Genomic_DNA"/>
</dbReference>
<name>A0A0A7GDB1_GEOAI</name>
<dbReference type="eggNOG" id="ENOG502N5C3">
    <property type="taxonomic scope" value="Archaea"/>
</dbReference>
<dbReference type="PROSITE" id="PS50168">
    <property type="entry name" value="DED"/>
    <property type="match status" value="1"/>
</dbReference>
<proteinExistence type="predicted"/>
<evidence type="ECO:0000313" key="2">
    <source>
        <dbReference type="EMBL" id="AIY90060.1"/>
    </source>
</evidence>
<feature type="domain" description="DED" evidence="1">
    <location>
        <begin position="57"/>
        <end position="149"/>
    </location>
</feature>
<dbReference type="STRING" id="565033.GACE_1015"/>
<accession>A0A0A7GDB1</accession>
<reference evidence="2 3" key="1">
    <citation type="journal article" date="2015" name="Appl. Environ. Microbiol.">
        <title>The Geoglobus acetivorans genome: Fe(III) reduction, acetate utilization, autotrophic growth, and degradation of aromatic compounds in a hyperthermophilic archaeon.</title>
        <authorList>
            <person name="Mardanov A.V."/>
            <person name="Slododkina G.B."/>
            <person name="Slobodkin A.I."/>
            <person name="Beletsky A.V."/>
            <person name="Gavrilov S.N."/>
            <person name="Kublanov I.V."/>
            <person name="Bonch-Osmolovskaya E.A."/>
            <person name="Skryabin K.G."/>
            <person name="Ravin N.V."/>
        </authorList>
    </citation>
    <scope>NUCLEOTIDE SEQUENCE [LARGE SCALE GENOMIC DNA]</scope>
    <source>
        <strain evidence="2 3">SBH6</strain>
    </source>
</reference>
<sequence length="158" mass="18029">MDEEAFRRHVEEYGKQVFAEDKIRILEQALEYATRAIDLYKKAIRVREDREGVYRELRAIFDNSTNQRVKVVMFLTATDRPQSLTSISRAVFGDERKLSTVVDIVRVLERLGVLEVRNGDKGKAISMDPVLRDALLSLFRATFMQALEEVCGDADGSA</sequence>
<dbReference type="InterPro" id="IPR001875">
    <property type="entry name" value="DED_dom"/>
</dbReference>
<dbReference type="AlphaFoldDB" id="A0A0A7GDB1"/>
<evidence type="ECO:0000259" key="1">
    <source>
        <dbReference type="PROSITE" id="PS50168"/>
    </source>
</evidence>
<dbReference type="GeneID" id="24797602"/>
<dbReference type="Proteomes" id="UP000030624">
    <property type="component" value="Chromosome"/>
</dbReference>